<dbReference type="InterPro" id="IPR006680">
    <property type="entry name" value="Amidohydro-rel"/>
</dbReference>
<feature type="domain" description="Dihydroorotase catalytic" evidence="3">
    <location>
        <begin position="53"/>
        <end position="219"/>
    </location>
</feature>
<dbReference type="Pfam" id="PF01979">
    <property type="entry name" value="Amidohydro_1"/>
    <property type="match status" value="1"/>
</dbReference>
<evidence type="ECO:0000259" key="2">
    <source>
        <dbReference type="Pfam" id="PF01979"/>
    </source>
</evidence>
<dbReference type="NCBIfam" id="NF005791">
    <property type="entry name" value="PRK07627.1"/>
    <property type="match status" value="1"/>
</dbReference>
<evidence type="ECO:0000259" key="3">
    <source>
        <dbReference type="Pfam" id="PF12890"/>
    </source>
</evidence>
<gene>
    <name evidence="4" type="ORF">MNBD_GAMMA07-2312</name>
</gene>
<organism evidence="4">
    <name type="scientific">hydrothermal vent metagenome</name>
    <dbReference type="NCBI Taxonomy" id="652676"/>
    <lineage>
        <taxon>unclassified sequences</taxon>
        <taxon>metagenomes</taxon>
        <taxon>ecological metagenomes</taxon>
    </lineage>
</organism>
<protein>
    <submittedName>
        <fullName evidence="4">Dihydroorotase</fullName>
        <ecNumber evidence="4">3.5.2.3</ecNumber>
    </submittedName>
</protein>
<dbReference type="InterPro" id="IPR004722">
    <property type="entry name" value="DHOase"/>
</dbReference>
<dbReference type="SUPFAM" id="SSF51556">
    <property type="entry name" value="Metallo-dependent hydrolases"/>
    <property type="match status" value="1"/>
</dbReference>
<sequence length="433" mass="47138">MTQIHIQNARIIDPKNKLDQKADCFIQNQKIAAIGEAPKDFHADLTIDATNLLLIPGIVDLCARLREPGLEQKASINSETKAAACAGITSICIPPDTNPVIDEPAVVELILRKAKQARQAHVHTLGALTLGLQGEYLSEMASLKQAGCVGVSNARNTINNPLILRRAFEYASTHNMTIFIEPQDSHLSENGCAHEGSVASRLGLNPIPYAAETVPIAQILELIHDTDTRVHFGRLSCARSIELINQAKCNGLKVTADVAIHQLHLTEMDISSFNSQCHVIPPLRTQRDMEALRRGIAQGAISSICSDHQPHELDAKLAPFPSTEPGISSIDSLLPLTLKLVDNGDLPLSTAIASITCNPADILGLNTGHLAIGQSANLCLIDPEREWTFSPDTMQSQGKNTPFFGWNFRGKVVRTLIEGDTVFVEKLRPYNYL</sequence>
<dbReference type="GO" id="GO:0004038">
    <property type="term" value="F:allantoinase activity"/>
    <property type="evidence" value="ECO:0007669"/>
    <property type="project" value="TreeGrafter"/>
</dbReference>
<evidence type="ECO:0000313" key="4">
    <source>
        <dbReference type="EMBL" id="VAW56285.1"/>
    </source>
</evidence>
<dbReference type="GO" id="GO:0006221">
    <property type="term" value="P:pyrimidine nucleotide biosynthetic process"/>
    <property type="evidence" value="ECO:0007669"/>
    <property type="project" value="UniProtKB-KW"/>
</dbReference>
<evidence type="ECO:0000256" key="1">
    <source>
        <dbReference type="ARBA" id="ARBA00022975"/>
    </source>
</evidence>
<dbReference type="AlphaFoldDB" id="A0A3B0WK93"/>
<dbReference type="Gene3D" id="3.20.20.140">
    <property type="entry name" value="Metal-dependent hydrolases"/>
    <property type="match status" value="1"/>
</dbReference>
<dbReference type="Pfam" id="PF12890">
    <property type="entry name" value="DHOase"/>
    <property type="match status" value="1"/>
</dbReference>
<dbReference type="GO" id="GO:0005737">
    <property type="term" value="C:cytoplasm"/>
    <property type="evidence" value="ECO:0007669"/>
    <property type="project" value="TreeGrafter"/>
</dbReference>
<feature type="domain" description="Amidohydrolase-related" evidence="2">
    <location>
        <begin position="281"/>
        <end position="422"/>
    </location>
</feature>
<proteinExistence type="predicted"/>
<reference evidence="4" key="1">
    <citation type="submission" date="2018-06" db="EMBL/GenBank/DDBJ databases">
        <authorList>
            <person name="Zhirakovskaya E."/>
        </authorList>
    </citation>
    <scope>NUCLEOTIDE SEQUENCE</scope>
</reference>
<name>A0A3B0WK93_9ZZZZ</name>
<dbReference type="GO" id="GO:0006145">
    <property type="term" value="P:purine nucleobase catabolic process"/>
    <property type="evidence" value="ECO:0007669"/>
    <property type="project" value="TreeGrafter"/>
</dbReference>
<dbReference type="SUPFAM" id="SSF51338">
    <property type="entry name" value="Composite domain of metallo-dependent hydrolases"/>
    <property type="match status" value="1"/>
</dbReference>
<dbReference type="InterPro" id="IPR050138">
    <property type="entry name" value="DHOase/Allantoinase_Hydrolase"/>
</dbReference>
<dbReference type="CDD" id="cd01317">
    <property type="entry name" value="DHOase_IIa"/>
    <property type="match status" value="1"/>
</dbReference>
<dbReference type="GO" id="GO:0046872">
    <property type="term" value="F:metal ion binding"/>
    <property type="evidence" value="ECO:0007669"/>
    <property type="project" value="InterPro"/>
</dbReference>
<dbReference type="InterPro" id="IPR024403">
    <property type="entry name" value="DHOase_cat"/>
</dbReference>
<dbReference type="Gene3D" id="2.30.40.10">
    <property type="entry name" value="Urease, subunit C, domain 1"/>
    <property type="match status" value="1"/>
</dbReference>
<keyword evidence="4" id="KW-0378">Hydrolase</keyword>
<keyword evidence="1" id="KW-0665">Pyrimidine biosynthesis</keyword>
<dbReference type="InterPro" id="IPR032466">
    <property type="entry name" value="Metal_Hydrolase"/>
</dbReference>
<dbReference type="PANTHER" id="PTHR43668">
    <property type="entry name" value="ALLANTOINASE"/>
    <property type="match status" value="1"/>
</dbReference>
<dbReference type="EC" id="3.5.2.3" evidence="4"/>
<dbReference type="EMBL" id="UOFF01000209">
    <property type="protein sequence ID" value="VAW56285.1"/>
    <property type="molecule type" value="Genomic_DNA"/>
</dbReference>
<dbReference type="NCBIfam" id="TIGR00857">
    <property type="entry name" value="pyrC_multi"/>
    <property type="match status" value="1"/>
</dbReference>
<dbReference type="PANTHER" id="PTHR43668:SF2">
    <property type="entry name" value="ALLANTOINASE"/>
    <property type="match status" value="1"/>
</dbReference>
<accession>A0A3B0WK93</accession>
<dbReference type="InterPro" id="IPR011059">
    <property type="entry name" value="Metal-dep_hydrolase_composite"/>
</dbReference>
<dbReference type="GO" id="GO:0004151">
    <property type="term" value="F:dihydroorotase activity"/>
    <property type="evidence" value="ECO:0007669"/>
    <property type="project" value="UniProtKB-EC"/>
</dbReference>